<feature type="domain" description="FAD/NAD(P)-binding" evidence="5">
    <location>
        <begin position="3"/>
        <end position="297"/>
    </location>
</feature>
<dbReference type="AlphaFoldDB" id="A0A9D3AB06"/>
<feature type="domain" description="Reductase C-terminal" evidence="6">
    <location>
        <begin position="316"/>
        <end position="398"/>
    </location>
</feature>
<dbReference type="Gene3D" id="3.30.390.30">
    <property type="match status" value="1"/>
</dbReference>
<dbReference type="Pfam" id="PF14759">
    <property type="entry name" value="Reductase_C"/>
    <property type="match status" value="1"/>
</dbReference>
<dbReference type="Proteomes" id="UP000783934">
    <property type="component" value="Unassembled WGS sequence"/>
</dbReference>
<keyword evidence="10" id="KW-1185">Reference proteome</keyword>
<dbReference type="InterPro" id="IPR028202">
    <property type="entry name" value="Reductase_C"/>
</dbReference>
<keyword evidence="2" id="KW-0285">Flavoprotein</keyword>
<evidence type="ECO:0000313" key="8">
    <source>
        <dbReference type="EMBL" id="NJB65518.1"/>
    </source>
</evidence>
<dbReference type="InterPro" id="IPR050446">
    <property type="entry name" value="FAD-oxidoreductase/Apoptosis"/>
</dbReference>
<keyword evidence="4 8" id="KW-0560">Oxidoreductase</keyword>
<evidence type="ECO:0000313" key="10">
    <source>
        <dbReference type="Proteomes" id="UP000783934"/>
    </source>
</evidence>
<dbReference type="GO" id="GO:0008860">
    <property type="term" value="F:ferredoxin-NAD+ reductase activity"/>
    <property type="evidence" value="ECO:0007669"/>
    <property type="project" value="UniProtKB-EC"/>
</dbReference>
<dbReference type="SUPFAM" id="SSF51905">
    <property type="entry name" value="FAD/NAD(P)-binding domain"/>
    <property type="match status" value="2"/>
</dbReference>
<dbReference type="PRINTS" id="PR00368">
    <property type="entry name" value="FADPNR"/>
</dbReference>
<dbReference type="InterPro" id="IPR023753">
    <property type="entry name" value="FAD/NAD-binding_dom"/>
</dbReference>
<dbReference type="GO" id="GO:0005737">
    <property type="term" value="C:cytoplasm"/>
    <property type="evidence" value="ECO:0007669"/>
    <property type="project" value="TreeGrafter"/>
</dbReference>
<dbReference type="Gene3D" id="3.50.50.60">
    <property type="entry name" value="FAD/NAD(P)-binding domain"/>
    <property type="match status" value="2"/>
</dbReference>
<dbReference type="PANTHER" id="PTHR43557:SF2">
    <property type="entry name" value="RIESKE DOMAIN-CONTAINING PROTEIN-RELATED"/>
    <property type="match status" value="1"/>
</dbReference>
<reference evidence="8 10" key="1">
    <citation type="submission" date="2020-03" db="EMBL/GenBank/DDBJ databases">
        <title>Genomic Encyclopedia of Type Strains, Phase IV (KMG-IV): sequencing the most valuable type-strain genomes for metagenomic binning, comparative biology and taxonomic classification.</title>
        <authorList>
            <person name="Goeker M."/>
        </authorList>
    </citation>
    <scope>NUCLEOTIDE SEQUENCE [LARGE SCALE GENOMIC DNA]</scope>
    <source>
        <strain evidence="8 10">DSM 26613</strain>
    </source>
</reference>
<dbReference type="EMBL" id="JAATIZ010000003">
    <property type="protein sequence ID" value="NJB65518.1"/>
    <property type="molecule type" value="Genomic_DNA"/>
</dbReference>
<evidence type="ECO:0000256" key="1">
    <source>
        <dbReference type="ARBA" id="ARBA00001974"/>
    </source>
</evidence>
<dbReference type="Pfam" id="PF07992">
    <property type="entry name" value="Pyr_redox_2"/>
    <property type="match status" value="1"/>
</dbReference>
<evidence type="ECO:0000259" key="6">
    <source>
        <dbReference type="Pfam" id="PF14759"/>
    </source>
</evidence>
<accession>A0A9D3AB06</accession>
<dbReference type="PANTHER" id="PTHR43557">
    <property type="entry name" value="APOPTOSIS-INDUCING FACTOR 1"/>
    <property type="match status" value="1"/>
</dbReference>
<keyword evidence="8" id="KW-0223">Dioxygenase</keyword>
<name>A0A9D3AB06_9BURK</name>
<dbReference type="GO" id="GO:0016651">
    <property type="term" value="F:oxidoreductase activity, acting on NAD(P)H"/>
    <property type="evidence" value="ECO:0007669"/>
    <property type="project" value="TreeGrafter"/>
</dbReference>
<proteinExistence type="predicted"/>
<evidence type="ECO:0000313" key="9">
    <source>
        <dbReference type="Proteomes" id="UP000700248"/>
    </source>
</evidence>
<keyword evidence="3" id="KW-0274">FAD</keyword>
<sequence>METIVVIGGGQAAAVAAFTLRQEGYRGALHIISDEKNIFYERPPLSKQNLLAPTELSAIQFYTPDVIAGLMIDWHLGRRAVDLNTQAKVVRLCNGDQLAYDKLLLATGSSARIINPAWLQLENVHELRSFLHSHRLRECLEQSQRLVVIGGGWIGLEVAASARQRGLAVTVLERGEQVCGRSVTSEVAQFLQNLHQSEGVEILTHCGAIELAQGDSQTVQVFIENELYSTADAVLIAAGAQLNTELACVAGLEVQGAVVVNEYCQTSEPDIYAAGDVAIHPALGISMQSWAHAQNQGATAAKHMVGKEEPYQDIPWLWSDQYDCNIQMLGTPSPSLSCVMRESGARQKTFFYFDENKVLRYVVAVNDAKNIKIAKRWMQRQVTVTPEQVADLNINLMTIK</sequence>
<evidence type="ECO:0000256" key="3">
    <source>
        <dbReference type="ARBA" id="ARBA00022827"/>
    </source>
</evidence>
<evidence type="ECO:0000256" key="4">
    <source>
        <dbReference type="ARBA" id="ARBA00023002"/>
    </source>
</evidence>
<comment type="caution">
    <text evidence="7">The sequence shown here is derived from an EMBL/GenBank/DDBJ whole genome shotgun (WGS) entry which is preliminary data.</text>
</comment>
<evidence type="ECO:0000256" key="2">
    <source>
        <dbReference type="ARBA" id="ARBA00022630"/>
    </source>
</evidence>
<gene>
    <name evidence="8" type="ORF">GGR41_001767</name>
    <name evidence="7" type="ORF">K8U84_07195</name>
</gene>
<dbReference type="Proteomes" id="UP000700248">
    <property type="component" value="Unassembled WGS sequence"/>
</dbReference>
<organism evidence="7 9">
    <name type="scientific">Paenalcaligenes hominis</name>
    <dbReference type="NCBI Taxonomy" id="643674"/>
    <lineage>
        <taxon>Bacteria</taxon>
        <taxon>Pseudomonadati</taxon>
        <taxon>Pseudomonadota</taxon>
        <taxon>Betaproteobacteria</taxon>
        <taxon>Burkholderiales</taxon>
        <taxon>Alcaligenaceae</taxon>
        <taxon>Paenalcaligenes</taxon>
    </lineage>
</organism>
<protein>
    <submittedName>
        <fullName evidence="8">3-phenylpropionate/trans-cinnamate dioxygenase ferredoxin reductase subunit</fullName>
        <ecNumber evidence="8">1.18.1.3</ecNumber>
    </submittedName>
    <submittedName>
        <fullName evidence="7">FAD-dependent oxidoreductase</fullName>
    </submittedName>
</protein>
<dbReference type="InterPro" id="IPR016156">
    <property type="entry name" value="FAD/NAD-linked_Rdtase_dimer_sf"/>
</dbReference>
<dbReference type="SUPFAM" id="SSF55424">
    <property type="entry name" value="FAD/NAD-linked reductases, dimerisation (C-terminal) domain"/>
    <property type="match status" value="1"/>
</dbReference>
<dbReference type="EC" id="1.18.1.3" evidence="8"/>
<reference evidence="7" key="3">
    <citation type="submission" date="2021-09" db="EMBL/GenBank/DDBJ databases">
        <authorList>
            <person name="Gilroy R."/>
        </authorList>
    </citation>
    <scope>NUCLEOTIDE SEQUENCE</scope>
    <source>
        <strain evidence="7">CHK175-13533</strain>
    </source>
</reference>
<evidence type="ECO:0000313" key="7">
    <source>
        <dbReference type="EMBL" id="HJH24322.1"/>
    </source>
</evidence>
<dbReference type="EMBL" id="DYTQ01000083">
    <property type="protein sequence ID" value="HJH24322.1"/>
    <property type="molecule type" value="Genomic_DNA"/>
</dbReference>
<comment type="cofactor">
    <cofactor evidence="1">
        <name>FAD</name>
        <dbReference type="ChEBI" id="CHEBI:57692"/>
    </cofactor>
</comment>
<dbReference type="RefSeq" id="WP_167661501.1">
    <property type="nucleotide sequence ID" value="NZ_BMCQ01000003.1"/>
</dbReference>
<dbReference type="GO" id="GO:0051213">
    <property type="term" value="F:dioxygenase activity"/>
    <property type="evidence" value="ECO:0007669"/>
    <property type="project" value="UniProtKB-KW"/>
</dbReference>
<dbReference type="InterPro" id="IPR036188">
    <property type="entry name" value="FAD/NAD-bd_sf"/>
</dbReference>
<evidence type="ECO:0000259" key="5">
    <source>
        <dbReference type="Pfam" id="PF07992"/>
    </source>
</evidence>
<reference evidence="7" key="2">
    <citation type="journal article" date="2021" name="PeerJ">
        <title>Extensive microbial diversity within the chicken gut microbiome revealed by metagenomics and culture.</title>
        <authorList>
            <person name="Gilroy R."/>
            <person name="Ravi A."/>
            <person name="Getino M."/>
            <person name="Pursley I."/>
            <person name="Horton D.L."/>
            <person name="Alikhan N.F."/>
            <person name="Baker D."/>
            <person name="Gharbi K."/>
            <person name="Hall N."/>
            <person name="Watson M."/>
            <person name="Adriaenssens E.M."/>
            <person name="Foster-Nyarko E."/>
            <person name="Jarju S."/>
            <person name="Secka A."/>
            <person name="Antonio M."/>
            <person name="Oren A."/>
            <person name="Chaudhuri R.R."/>
            <person name="La Ragione R."/>
            <person name="Hildebrand F."/>
            <person name="Pallen M.J."/>
        </authorList>
    </citation>
    <scope>NUCLEOTIDE SEQUENCE</scope>
    <source>
        <strain evidence="7">CHK175-13533</strain>
    </source>
</reference>
<dbReference type="PRINTS" id="PR00411">
    <property type="entry name" value="PNDRDTASEI"/>
</dbReference>